<dbReference type="InterPro" id="IPR004474">
    <property type="entry name" value="LytR_CpsA_psr"/>
</dbReference>
<evidence type="ECO:0000256" key="3">
    <source>
        <dbReference type="ARBA" id="ARBA00022475"/>
    </source>
</evidence>
<dbReference type="PANTHER" id="PTHR33392">
    <property type="entry name" value="POLYISOPRENYL-TEICHOIC ACID--PEPTIDOGLYCAN TEICHOIC ACID TRANSFERASE TAGU"/>
    <property type="match status" value="1"/>
</dbReference>
<evidence type="ECO:0000256" key="8">
    <source>
        <dbReference type="ARBA" id="ARBA00023136"/>
    </source>
</evidence>
<keyword evidence="3" id="KW-1003">Cell membrane</keyword>
<dbReference type="AlphaFoldDB" id="A0A1I4FU27"/>
<gene>
    <name evidence="15" type="ORF">SAMN05216438_102210</name>
</gene>
<comment type="similarity">
    <text evidence="2">Belongs to the LytR/CpsA/Psr (LCP) family.</text>
</comment>
<dbReference type="EMBL" id="FOTJ01000002">
    <property type="protein sequence ID" value="SFL21325.1"/>
    <property type="molecule type" value="Genomic_DNA"/>
</dbReference>
<feature type="transmembrane region" description="Helical" evidence="13">
    <location>
        <begin position="117"/>
        <end position="136"/>
    </location>
</feature>
<name>A0A1I4FU27_9LACT</name>
<accession>A0A1I4FU27</accession>
<evidence type="ECO:0000256" key="10">
    <source>
        <dbReference type="ARBA" id="ARBA00037178"/>
    </source>
</evidence>
<organism evidence="15 16">
    <name type="scientific">Lactococcus garvieae</name>
    <dbReference type="NCBI Taxonomy" id="1363"/>
    <lineage>
        <taxon>Bacteria</taxon>
        <taxon>Bacillati</taxon>
        <taxon>Bacillota</taxon>
        <taxon>Bacilli</taxon>
        <taxon>Lactobacillales</taxon>
        <taxon>Streptococcaceae</taxon>
        <taxon>Lactococcus</taxon>
    </lineage>
</organism>
<evidence type="ECO:0000256" key="12">
    <source>
        <dbReference type="SAM" id="MobiDB-lite"/>
    </source>
</evidence>
<evidence type="ECO:0000256" key="13">
    <source>
        <dbReference type="SAM" id="Phobius"/>
    </source>
</evidence>
<reference evidence="15 16" key="1">
    <citation type="submission" date="2016-10" db="EMBL/GenBank/DDBJ databases">
        <authorList>
            <person name="de Groot N.N."/>
        </authorList>
    </citation>
    <scope>NUCLEOTIDE SEQUENCE [LARGE SCALE GENOMIC DNA]</scope>
    <source>
        <strain evidence="15 16">M79</strain>
    </source>
</reference>
<evidence type="ECO:0000256" key="7">
    <source>
        <dbReference type="ARBA" id="ARBA00023015"/>
    </source>
</evidence>
<evidence type="ECO:0000313" key="16">
    <source>
        <dbReference type="Proteomes" id="UP000181969"/>
    </source>
</evidence>
<evidence type="ECO:0000256" key="1">
    <source>
        <dbReference type="ARBA" id="ARBA00004401"/>
    </source>
</evidence>
<keyword evidence="6 13" id="KW-1133">Transmembrane helix</keyword>
<comment type="subcellular location">
    <subcellularLocation>
        <location evidence="1">Cell membrane</location>
        <topology evidence="1">Single-pass type II membrane protein</topology>
    </subcellularLocation>
</comment>
<keyword evidence="7" id="KW-0805">Transcription regulation</keyword>
<evidence type="ECO:0000256" key="6">
    <source>
        <dbReference type="ARBA" id="ARBA00022989"/>
    </source>
</evidence>
<evidence type="ECO:0000313" key="15">
    <source>
        <dbReference type="EMBL" id="SFL21325.1"/>
    </source>
</evidence>
<evidence type="ECO:0000256" key="4">
    <source>
        <dbReference type="ARBA" id="ARBA00022692"/>
    </source>
</evidence>
<feature type="compositionally biased region" description="Basic and acidic residues" evidence="12">
    <location>
        <begin position="51"/>
        <end position="64"/>
    </location>
</feature>
<dbReference type="PANTHER" id="PTHR33392:SF8">
    <property type="entry name" value="REGULATORY PROTEIN MSRR"/>
    <property type="match status" value="1"/>
</dbReference>
<proteinExistence type="inferred from homology"/>
<dbReference type="InterPro" id="IPR050922">
    <property type="entry name" value="LytR/CpsA/Psr_CW_biosynth"/>
</dbReference>
<dbReference type="Gene3D" id="3.40.630.190">
    <property type="entry name" value="LCP protein"/>
    <property type="match status" value="1"/>
</dbReference>
<dbReference type="Proteomes" id="UP000181969">
    <property type="component" value="Unassembled WGS sequence"/>
</dbReference>
<comment type="function">
    <text evidence="10">Involved in SarA attenuation. Affects resistance to oxacillin and teicoplanin, as well as the synthesis of virulence factors.</text>
</comment>
<protein>
    <recommendedName>
        <fullName evidence="11">Regulatory protein MsrR</fullName>
    </recommendedName>
</protein>
<evidence type="ECO:0000259" key="14">
    <source>
        <dbReference type="Pfam" id="PF03816"/>
    </source>
</evidence>
<keyword evidence="5" id="KW-0735">Signal-anchor</keyword>
<dbReference type="GO" id="GO:0005886">
    <property type="term" value="C:plasma membrane"/>
    <property type="evidence" value="ECO:0007669"/>
    <property type="project" value="UniProtKB-SubCell"/>
</dbReference>
<dbReference type="OrthoDB" id="9782542at2"/>
<feature type="region of interest" description="Disordered" evidence="12">
    <location>
        <begin position="47"/>
        <end position="106"/>
    </location>
</feature>
<evidence type="ECO:0000256" key="11">
    <source>
        <dbReference type="ARBA" id="ARBA00040752"/>
    </source>
</evidence>
<evidence type="ECO:0000256" key="5">
    <source>
        <dbReference type="ARBA" id="ARBA00022968"/>
    </source>
</evidence>
<feature type="domain" description="Cell envelope-related transcriptional attenuator" evidence="14">
    <location>
        <begin position="181"/>
        <end position="376"/>
    </location>
</feature>
<keyword evidence="9" id="KW-0804">Transcription</keyword>
<evidence type="ECO:0000256" key="2">
    <source>
        <dbReference type="ARBA" id="ARBA00006068"/>
    </source>
</evidence>
<keyword evidence="8 13" id="KW-0472">Membrane</keyword>
<dbReference type="RefSeq" id="WP_074750606.1">
    <property type="nucleotide sequence ID" value="NZ_CAXVJC010000004.1"/>
</dbReference>
<dbReference type="Pfam" id="PF03816">
    <property type="entry name" value="LytR_cpsA_psr"/>
    <property type="match status" value="1"/>
</dbReference>
<keyword evidence="4 13" id="KW-0812">Transmembrane</keyword>
<sequence length="456" mass="50506">MKDNKQKRFEYLRANKAYLSEREKQEYYELVEEIEGWQALEEEYAADLEEERAQSESSSPERRSRSSRSLDAAPAAFLSQRGKKKESRRAEENTNDETSEETASKKPKKKKRWIKRIFFLLIALILIMIGFFIYGYQRGISREGGAIKAEQFNGAANADGSVNILLLGADQRPGQSSGVAHSDSIMVLNIGKSGKMQLVSFMRDTLVNIPGVGDASQGPNMKLNAAFTIGEQNENQGVELVRQTLQQNFGINAKYYAVVDFSSFATVIDSMFPGGVQIDAKFATINGQKFDEVPVPDDLAETEGMAKNDKELSAEEAAALGYPDGGGIFMMIKQGPQRMDGRTLLNYARFRHDDQGDFGRVQRQQQVMQTLTSKVKNPLTLFTGASAMGTARAVTMTNLPNTFLLTKALPAMFGGIENTTIPSDNDWQSAYDMYGGSGILIDMNKYSAKAQELLGQ</sequence>
<evidence type="ECO:0000256" key="9">
    <source>
        <dbReference type="ARBA" id="ARBA00023163"/>
    </source>
</evidence>